<evidence type="ECO:0000313" key="12">
    <source>
        <dbReference type="Proteomes" id="UP001212841"/>
    </source>
</evidence>
<dbReference type="EMBL" id="JADGJD010001580">
    <property type="protein sequence ID" value="KAJ3040143.1"/>
    <property type="molecule type" value="Genomic_DNA"/>
</dbReference>
<feature type="compositionally biased region" description="Acidic residues" evidence="8">
    <location>
        <begin position="1"/>
        <end position="26"/>
    </location>
</feature>
<feature type="domain" description="Nse4/EID protein Nse3/MAGE-binding" evidence="10">
    <location>
        <begin position="91"/>
        <end position="140"/>
    </location>
</feature>
<keyword evidence="4 7" id="KW-0233">DNA recombination</keyword>
<feature type="domain" description="Non-structural maintenance of chromosome element 4 C-terminal" evidence="9">
    <location>
        <begin position="231"/>
        <end position="317"/>
    </location>
</feature>
<evidence type="ECO:0000256" key="8">
    <source>
        <dbReference type="SAM" id="MobiDB-lite"/>
    </source>
</evidence>
<dbReference type="InterPro" id="IPR027786">
    <property type="entry name" value="Nse4/EID"/>
</dbReference>
<gene>
    <name evidence="11" type="primary">NSE4</name>
    <name evidence="11" type="ORF">HK097_002645</name>
</gene>
<protein>
    <recommendedName>
        <fullName evidence="7">Non-structural maintenance of chromosomes element 4</fullName>
    </recommendedName>
</protein>
<dbReference type="Proteomes" id="UP001212841">
    <property type="component" value="Unassembled WGS sequence"/>
</dbReference>
<comment type="subunit">
    <text evidence="7">Component of the SMC5-SMC6 complex.</text>
</comment>
<dbReference type="PANTHER" id="PTHR16140:SF0">
    <property type="entry name" value="NON-STRUCTURAL MAINTENANCE OF CHROMOSOMES ELEMENT 4"/>
    <property type="match status" value="1"/>
</dbReference>
<evidence type="ECO:0000313" key="11">
    <source>
        <dbReference type="EMBL" id="KAJ3040143.1"/>
    </source>
</evidence>
<evidence type="ECO:0000256" key="3">
    <source>
        <dbReference type="ARBA" id="ARBA00022763"/>
    </source>
</evidence>
<evidence type="ECO:0000256" key="5">
    <source>
        <dbReference type="ARBA" id="ARBA00023204"/>
    </source>
</evidence>
<keyword evidence="6 7" id="KW-0539">Nucleus</keyword>
<evidence type="ECO:0000259" key="10">
    <source>
        <dbReference type="Pfam" id="PF15412"/>
    </source>
</evidence>
<comment type="subcellular location">
    <subcellularLocation>
        <location evidence="1 7">Nucleus</location>
    </subcellularLocation>
</comment>
<comment type="function">
    <text evidence="7">Component of the SMC5-SMC6 complex, that promotes sister chromatid alignment after DNA damage and facilitates double-stranded DNA breaks (DSBs) repair via homologous recombination between sister chromatids.</text>
</comment>
<organism evidence="11 12">
    <name type="scientific">Rhizophlyctis rosea</name>
    <dbReference type="NCBI Taxonomy" id="64517"/>
    <lineage>
        <taxon>Eukaryota</taxon>
        <taxon>Fungi</taxon>
        <taxon>Fungi incertae sedis</taxon>
        <taxon>Chytridiomycota</taxon>
        <taxon>Chytridiomycota incertae sedis</taxon>
        <taxon>Chytridiomycetes</taxon>
        <taxon>Rhizophlyctidales</taxon>
        <taxon>Rhizophlyctidaceae</taxon>
        <taxon>Rhizophlyctis</taxon>
    </lineage>
</organism>
<dbReference type="Pfam" id="PF15412">
    <property type="entry name" value="Nse4-Nse3_bdg"/>
    <property type="match status" value="1"/>
</dbReference>
<dbReference type="AlphaFoldDB" id="A0AAD5WYB1"/>
<keyword evidence="12" id="KW-1185">Reference proteome</keyword>
<dbReference type="GO" id="GO:0005634">
    <property type="term" value="C:nucleus"/>
    <property type="evidence" value="ECO:0007669"/>
    <property type="project" value="UniProtKB-SubCell"/>
</dbReference>
<evidence type="ECO:0000256" key="4">
    <source>
        <dbReference type="ARBA" id="ARBA00023172"/>
    </source>
</evidence>
<dbReference type="PANTHER" id="PTHR16140">
    <property type="entry name" value="NON-STRUCTURAL MAINTENANCE OF CHROMOSOMES ELEMENT 4"/>
    <property type="match status" value="1"/>
</dbReference>
<reference evidence="11" key="1">
    <citation type="submission" date="2020-05" db="EMBL/GenBank/DDBJ databases">
        <title>Phylogenomic resolution of chytrid fungi.</title>
        <authorList>
            <person name="Stajich J.E."/>
            <person name="Amses K."/>
            <person name="Simmons R."/>
            <person name="Seto K."/>
            <person name="Myers J."/>
            <person name="Bonds A."/>
            <person name="Quandt C.A."/>
            <person name="Barry K."/>
            <person name="Liu P."/>
            <person name="Grigoriev I."/>
            <person name="Longcore J.E."/>
            <person name="James T.Y."/>
        </authorList>
    </citation>
    <scope>NUCLEOTIDE SEQUENCE</scope>
    <source>
        <strain evidence="11">JEL0318</strain>
    </source>
</reference>
<dbReference type="GO" id="GO:0006310">
    <property type="term" value="P:DNA recombination"/>
    <property type="evidence" value="ECO:0007669"/>
    <property type="project" value="UniProtKB-UniRule"/>
</dbReference>
<dbReference type="GO" id="GO:0006281">
    <property type="term" value="P:DNA repair"/>
    <property type="evidence" value="ECO:0007669"/>
    <property type="project" value="UniProtKB-UniRule"/>
</dbReference>
<proteinExistence type="inferred from homology"/>
<comment type="caution">
    <text evidence="11">The sequence shown here is derived from an EMBL/GenBank/DDBJ whole genome shotgun (WGS) entry which is preliminary data.</text>
</comment>
<evidence type="ECO:0000256" key="1">
    <source>
        <dbReference type="ARBA" id="ARBA00004123"/>
    </source>
</evidence>
<dbReference type="InterPro" id="IPR029225">
    <property type="entry name" value="Nse4_Nse3-bd"/>
</dbReference>
<keyword evidence="5 7" id="KW-0234">DNA repair</keyword>
<dbReference type="InterPro" id="IPR014854">
    <property type="entry name" value="Nse4_C"/>
</dbReference>
<evidence type="ECO:0000256" key="6">
    <source>
        <dbReference type="ARBA" id="ARBA00023242"/>
    </source>
</evidence>
<accession>A0AAD5WYB1</accession>
<sequence>MPREEDEDATMDEVDGEEEGEEDVDDPANYFTQPTREEREHVRSQYRQLYEVEDGKDMASLTLAQLKERTSKANELLKHVNTTQEAALDHKTLVDISNAAAKRIKQMRIDGGTFDVDEYLNKVASKMRRQVPVDLDEDEEDVGGRNDLDWFALGRVAGKWLQRAPTMDFLLGPLAVDPKEKVQRQRRVRDKQDLHNMKNPTSISREEITQEGETTTLVVELTRKLHQAGRIPFFQFVINPHSFSQTVENIFYLSFMIRDGTASLEDDDGELVLEPQEAPAAHAYADGEVRRVQAIVDIDEAVWREAIEVYHIRESFLPHRAVAPDAHPNRWIPVATQQQ</sequence>
<keyword evidence="3 7" id="KW-0227">DNA damage</keyword>
<evidence type="ECO:0000256" key="7">
    <source>
        <dbReference type="RuleBase" id="RU365071"/>
    </source>
</evidence>
<evidence type="ECO:0000256" key="2">
    <source>
        <dbReference type="ARBA" id="ARBA00008997"/>
    </source>
</evidence>
<name>A0AAD5WYB1_9FUNG</name>
<comment type="similarity">
    <text evidence="2 7">Belongs to the NSE4 family.</text>
</comment>
<feature type="region of interest" description="Disordered" evidence="8">
    <location>
        <begin position="1"/>
        <end position="41"/>
    </location>
</feature>
<dbReference type="GO" id="GO:0030915">
    <property type="term" value="C:Smc5-Smc6 complex"/>
    <property type="evidence" value="ECO:0007669"/>
    <property type="project" value="UniProtKB-UniRule"/>
</dbReference>
<dbReference type="Pfam" id="PF08743">
    <property type="entry name" value="Nse4_C"/>
    <property type="match status" value="1"/>
</dbReference>
<evidence type="ECO:0000259" key="9">
    <source>
        <dbReference type="Pfam" id="PF08743"/>
    </source>
</evidence>